<comment type="caution">
    <text evidence="5">The sequence shown here is derived from an EMBL/GenBank/DDBJ whole genome shotgun (WGS) entry which is preliminary data.</text>
</comment>
<dbReference type="Proteomes" id="UP001183629">
    <property type="component" value="Unassembled WGS sequence"/>
</dbReference>
<dbReference type="GO" id="GO:0000976">
    <property type="term" value="F:transcription cis-regulatory region binding"/>
    <property type="evidence" value="ECO:0007669"/>
    <property type="project" value="TreeGrafter"/>
</dbReference>
<dbReference type="GO" id="GO:0003700">
    <property type="term" value="F:DNA-binding transcription factor activity"/>
    <property type="evidence" value="ECO:0007669"/>
    <property type="project" value="TreeGrafter"/>
</dbReference>
<feature type="domain" description="HTH tetR-type" evidence="4">
    <location>
        <begin position="21"/>
        <end position="68"/>
    </location>
</feature>
<dbReference type="InterPro" id="IPR050109">
    <property type="entry name" value="HTH-type_TetR-like_transc_reg"/>
</dbReference>
<keyword evidence="6" id="KW-1185">Reference proteome</keyword>
<keyword evidence="2" id="KW-0238">DNA-binding</keyword>
<evidence type="ECO:0000313" key="5">
    <source>
        <dbReference type="EMBL" id="MDR7321154.1"/>
    </source>
</evidence>
<dbReference type="InterPro" id="IPR001647">
    <property type="entry name" value="HTH_TetR"/>
</dbReference>
<organism evidence="5 6">
    <name type="scientific">Catenuloplanes niger</name>
    <dbReference type="NCBI Taxonomy" id="587534"/>
    <lineage>
        <taxon>Bacteria</taxon>
        <taxon>Bacillati</taxon>
        <taxon>Actinomycetota</taxon>
        <taxon>Actinomycetes</taxon>
        <taxon>Micromonosporales</taxon>
        <taxon>Micromonosporaceae</taxon>
        <taxon>Catenuloplanes</taxon>
    </lineage>
</organism>
<keyword evidence="3" id="KW-0804">Transcription</keyword>
<evidence type="ECO:0000313" key="6">
    <source>
        <dbReference type="Proteomes" id="UP001183629"/>
    </source>
</evidence>
<dbReference type="PANTHER" id="PTHR30055">
    <property type="entry name" value="HTH-TYPE TRANSCRIPTIONAL REGULATOR RUTR"/>
    <property type="match status" value="1"/>
</dbReference>
<dbReference type="PANTHER" id="PTHR30055:SF234">
    <property type="entry name" value="HTH-TYPE TRANSCRIPTIONAL REGULATOR BETI"/>
    <property type="match status" value="1"/>
</dbReference>
<keyword evidence="1" id="KW-0805">Transcription regulation</keyword>
<evidence type="ECO:0000259" key="4">
    <source>
        <dbReference type="Pfam" id="PF00440"/>
    </source>
</evidence>
<evidence type="ECO:0000256" key="3">
    <source>
        <dbReference type="ARBA" id="ARBA00023163"/>
    </source>
</evidence>
<sequence length="211" mass="22919">MPDTSSPARVSTRALATRESILAAAERLFAERGVEGVSNRQVSEAAGQGNNTAVGYHFGTKTDLIRALVRERQAPVDEIRRRMLAAHPDRTDLRHWVACMVRPFTEQLSALGAPSWYARCVAQFISHPVLRDVMIEDALAVPELLAVAEGIERLLPGLPPAVRAARFDMVRTLMLHTCAEQERVGADAAAWDATANALTDAIVGLLTAEVT</sequence>
<dbReference type="InterPro" id="IPR009057">
    <property type="entry name" value="Homeodomain-like_sf"/>
</dbReference>
<evidence type="ECO:0000256" key="2">
    <source>
        <dbReference type="ARBA" id="ARBA00023125"/>
    </source>
</evidence>
<dbReference type="SUPFAM" id="SSF46689">
    <property type="entry name" value="Homeodomain-like"/>
    <property type="match status" value="1"/>
</dbReference>
<dbReference type="Gene3D" id="1.10.357.10">
    <property type="entry name" value="Tetracycline Repressor, domain 2"/>
    <property type="match status" value="1"/>
</dbReference>
<reference evidence="5 6" key="1">
    <citation type="submission" date="2023-07" db="EMBL/GenBank/DDBJ databases">
        <title>Sequencing the genomes of 1000 actinobacteria strains.</title>
        <authorList>
            <person name="Klenk H.-P."/>
        </authorList>
    </citation>
    <scope>NUCLEOTIDE SEQUENCE [LARGE SCALE GENOMIC DNA]</scope>
    <source>
        <strain evidence="5 6">DSM 44711</strain>
    </source>
</reference>
<dbReference type="AlphaFoldDB" id="A0AAE3ZJM5"/>
<evidence type="ECO:0000256" key="1">
    <source>
        <dbReference type="ARBA" id="ARBA00023015"/>
    </source>
</evidence>
<gene>
    <name evidence="5" type="ORF">J2S44_001404</name>
</gene>
<proteinExistence type="predicted"/>
<dbReference type="Pfam" id="PF00440">
    <property type="entry name" value="TetR_N"/>
    <property type="match status" value="1"/>
</dbReference>
<accession>A0AAE3ZJM5</accession>
<dbReference type="EMBL" id="JAVDYC010000001">
    <property type="protein sequence ID" value="MDR7321154.1"/>
    <property type="molecule type" value="Genomic_DNA"/>
</dbReference>
<protein>
    <submittedName>
        <fullName evidence="5">AcrR family transcriptional regulator</fullName>
    </submittedName>
</protein>
<dbReference type="RefSeq" id="WP_310409960.1">
    <property type="nucleotide sequence ID" value="NZ_JAVDYC010000001.1"/>
</dbReference>
<name>A0AAE3ZJM5_9ACTN</name>